<dbReference type="SUPFAM" id="SSF54928">
    <property type="entry name" value="RNA-binding domain, RBD"/>
    <property type="match status" value="3"/>
</dbReference>
<dbReference type="Proteomes" id="UP000708148">
    <property type="component" value="Unassembled WGS sequence"/>
</dbReference>
<evidence type="ECO:0000256" key="1">
    <source>
        <dbReference type="ARBA" id="ARBA00022737"/>
    </source>
</evidence>
<evidence type="ECO:0000256" key="2">
    <source>
        <dbReference type="ARBA" id="ARBA00022884"/>
    </source>
</evidence>
<dbReference type="PANTHER" id="PTHR24012">
    <property type="entry name" value="RNA BINDING PROTEIN"/>
    <property type="match status" value="1"/>
</dbReference>
<feature type="domain" description="RRM" evidence="5">
    <location>
        <begin position="7"/>
        <end position="84"/>
    </location>
</feature>
<dbReference type="GO" id="GO:0003723">
    <property type="term" value="F:RNA binding"/>
    <property type="evidence" value="ECO:0007669"/>
    <property type="project" value="UniProtKB-UniRule"/>
</dbReference>
<evidence type="ECO:0000313" key="7">
    <source>
        <dbReference type="Proteomes" id="UP000708148"/>
    </source>
</evidence>
<evidence type="ECO:0000256" key="4">
    <source>
        <dbReference type="SAM" id="MobiDB-lite"/>
    </source>
</evidence>
<dbReference type="InterPro" id="IPR000504">
    <property type="entry name" value="RRM_dom"/>
</dbReference>
<protein>
    <recommendedName>
        <fullName evidence="5">RRM domain-containing protein</fullName>
    </recommendedName>
</protein>
<dbReference type="GO" id="GO:1990904">
    <property type="term" value="C:ribonucleoprotein complex"/>
    <property type="evidence" value="ECO:0007669"/>
    <property type="project" value="InterPro"/>
</dbReference>
<evidence type="ECO:0000256" key="3">
    <source>
        <dbReference type="PROSITE-ProRule" id="PRU00176"/>
    </source>
</evidence>
<evidence type="ECO:0000259" key="5">
    <source>
        <dbReference type="PROSITE" id="PS50102"/>
    </source>
</evidence>
<dbReference type="OrthoDB" id="266138at2759"/>
<keyword evidence="7" id="KW-1185">Reference proteome</keyword>
<gene>
    <name evidence="6" type="ORF">OSTQU699_LOCUS1691</name>
</gene>
<dbReference type="PROSITE" id="PS50102">
    <property type="entry name" value="RRM"/>
    <property type="match status" value="3"/>
</dbReference>
<keyword evidence="1" id="KW-0677">Repeat</keyword>
<dbReference type="InterPro" id="IPR002343">
    <property type="entry name" value="Hud_Sxl_RNA"/>
</dbReference>
<dbReference type="Pfam" id="PF00076">
    <property type="entry name" value="RRM_1"/>
    <property type="match status" value="3"/>
</dbReference>
<organism evidence="6 7">
    <name type="scientific">Ostreobium quekettii</name>
    <dbReference type="NCBI Taxonomy" id="121088"/>
    <lineage>
        <taxon>Eukaryota</taxon>
        <taxon>Viridiplantae</taxon>
        <taxon>Chlorophyta</taxon>
        <taxon>core chlorophytes</taxon>
        <taxon>Ulvophyceae</taxon>
        <taxon>TCBD clade</taxon>
        <taxon>Bryopsidales</taxon>
        <taxon>Ostreobineae</taxon>
        <taxon>Ostreobiaceae</taxon>
        <taxon>Ostreobium</taxon>
    </lineage>
</organism>
<evidence type="ECO:0000313" key="6">
    <source>
        <dbReference type="EMBL" id="CAD7696330.1"/>
    </source>
</evidence>
<dbReference type="EMBL" id="CAJHUC010000460">
    <property type="protein sequence ID" value="CAD7696330.1"/>
    <property type="molecule type" value="Genomic_DNA"/>
</dbReference>
<proteinExistence type="predicted"/>
<feature type="region of interest" description="Disordered" evidence="4">
    <location>
        <begin position="87"/>
        <end position="109"/>
    </location>
</feature>
<feature type="region of interest" description="Disordered" evidence="4">
    <location>
        <begin position="189"/>
        <end position="212"/>
    </location>
</feature>
<reference evidence="6" key="1">
    <citation type="submission" date="2020-12" db="EMBL/GenBank/DDBJ databases">
        <authorList>
            <person name="Iha C."/>
        </authorList>
    </citation>
    <scope>NUCLEOTIDE SEQUENCE</scope>
</reference>
<comment type="caution">
    <text evidence="6">The sequence shown here is derived from an EMBL/GenBank/DDBJ whole genome shotgun (WGS) entry which is preliminary data.</text>
</comment>
<dbReference type="Gene3D" id="3.30.70.330">
    <property type="match status" value="3"/>
</dbReference>
<feature type="domain" description="RRM" evidence="5">
    <location>
        <begin position="336"/>
        <end position="413"/>
    </location>
</feature>
<dbReference type="SMART" id="SM00360">
    <property type="entry name" value="RRM"/>
    <property type="match status" value="3"/>
</dbReference>
<feature type="domain" description="RRM" evidence="5">
    <location>
        <begin position="108"/>
        <end position="187"/>
    </location>
</feature>
<name>A0A8S1IS65_9CHLO</name>
<dbReference type="PRINTS" id="PR00961">
    <property type="entry name" value="HUDSXLRNA"/>
</dbReference>
<accession>A0A8S1IS65</accession>
<keyword evidence="2 3" id="KW-0694">RNA-binding</keyword>
<dbReference type="InterPro" id="IPR035979">
    <property type="entry name" value="RBD_domain_sf"/>
</dbReference>
<sequence length="423" mass="43895">MYGDGHSNVYVKNLPSAVDEPTLKNLFQPYGTITSCRVMRTRNPAGHNFGFVRFGTVQEAMAAIETMNGAQVGDLVIEVKFADSDVNDRGSKAGGQGGGEDLEQSPSDNLYVRGFPGTYTENDIQTMFSAIGTIVECRVLHSKEAGRSGVALVRMSSVLEAGRAIEMLNGQTPAGCGEPLLVKYADTAADKERKAKRRQSREPRFNPYQKPEAAGAAAAGAGIGKPVAGGGIPGQPQSYVNPLAANGGGQLPQFGLQGFAGDQALNALALQNPGALLAANLGGPEGAALNQFVLPNPGLLGVQPQAGMGSFMPNGVGGAAGGAAGAPGGQDGSLPISIYVRNLPVEADKLYMYEKFAPYGAVSSVKLLTNDAGEGRGVGFVNYLDNQSAVKAVAAMNGTKVGEKSLLVALQAQRKDRKPKAYY</sequence>
<dbReference type="AlphaFoldDB" id="A0A8S1IS65"/>
<dbReference type="InterPro" id="IPR012677">
    <property type="entry name" value="Nucleotide-bd_a/b_plait_sf"/>
</dbReference>